<sequence>MLISGTVVWLYLHYSTSRPGVANSHKPASKKSKGKKSQVGNTPEQSSTLNKTHLTFKVEPVVVPFPSVVPGDFTPAVTGSVDEVVTKQKQGKRKKANGAAPNTNVQNQQSSGSHSSAQIPKARHPVIPPTEARQLEPHVKLPSSDTDSSWTRVEPQKQKSERLNSKANARAASQQLGVSTDFTSSDFGPSTTGDSPSVGRTDERSDGNPDADPAQGDDDQRTLAEKLLPQRKKTNVEDMLEHSDYPSLARVMRVQPRADERPAAGFSWQDYEDVEGTASNEADDDEGKWGVVKGKSRSKPTRTNPILSPPSVQQAPETLTKRQRQNANKRAAEKAAKAESDTIQQARLAQHRRELERAKIMEQVSRKGGRKTPGGGMQASVDSQGHMVFD</sequence>
<gene>
    <name evidence="1" type="ORF">BJ138DRAFT_1065661</name>
</gene>
<comment type="caution">
    <text evidence="1">The sequence shown here is derived from an EMBL/GenBank/DDBJ whole genome shotgun (WGS) entry which is preliminary data.</text>
</comment>
<reference evidence="1" key="1">
    <citation type="journal article" date="2021" name="New Phytol.">
        <title>Evolutionary innovations through gain and loss of genes in the ectomycorrhizal Boletales.</title>
        <authorList>
            <person name="Wu G."/>
            <person name="Miyauchi S."/>
            <person name="Morin E."/>
            <person name="Kuo A."/>
            <person name="Drula E."/>
            <person name="Varga T."/>
            <person name="Kohler A."/>
            <person name="Feng B."/>
            <person name="Cao Y."/>
            <person name="Lipzen A."/>
            <person name="Daum C."/>
            <person name="Hundley H."/>
            <person name="Pangilinan J."/>
            <person name="Johnson J."/>
            <person name="Barry K."/>
            <person name="LaButti K."/>
            <person name="Ng V."/>
            <person name="Ahrendt S."/>
            <person name="Min B."/>
            <person name="Choi I.G."/>
            <person name="Park H."/>
            <person name="Plett J.M."/>
            <person name="Magnuson J."/>
            <person name="Spatafora J.W."/>
            <person name="Nagy L.G."/>
            <person name="Henrissat B."/>
            <person name="Grigoriev I.V."/>
            <person name="Yang Z.L."/>
            <person name="Xu J."/>
            <person name="Martin F.M."/>
        </authorList>
    </citation>
    <scope>NUCLEOTIDE SEQUENCE</scope>
    <source>
        <strain evidence="1">ATCC 28755</strain>
    </source>
</reference>
<dbReference type="EMBL" id="MU267723">
    <property type="protein sequence ID" value="KAH7910190.1"/>
    <property type="molecule type" value="Genomic_DNA"/>
</dbReference>
<organism evidence="1 2">
    <name type="scientific">Hygrophoropsis aurantiaca</name>
    <dbReference type="NCBI Taxonomy" id="72124"/>
    <lineage>
        <taxon>Eukaryota</taxon>
        <taxon>Fungi</taxon>
        <taxon>Dikarya</taxon>
        <taxon>Basidiomycota</taxon>
        <taxon>Agaricomycotina</taxon>
        <taxon>Agaricomycetes</taxon>
        <taxon>Agaricomycetidae</taxon>
        <taxon>Boletales</taxon>
        <taxon>Coniophorineae</taxon>
        <taxon>Hygrophoropsidaceae</taxon>
        <taxon>Hygrophoropsis</taxon>
    </lineage>
</organism>
<proteinExistence type="predicted"/>
<evidence type="ECO:0000313" key="1">
    <source>
        <dbReference type="EMBL" id="KAH7910190.1"/>
    </source>
</evidence>
<evidence type="ECO:0000313" key="2">
    <source>
        <dbReference type="Proteomes" id="UP000790377"/>
    </source>
</evidence>
<protein>
    <submittedName>
        <fullName evidence="1">Uncharacterized protein</fullName>
    </submittedName>
</protein>
<name>A0ACB8AA78_9AGAM</name>
<keyword evidence="2" id="KW-1185">Reference proteome</keyword>
<dbReference type="Proteomes" id="UP000790377">
    <property type="component" value="Unassembled WGS sequence"/>
</dbReference>
<accession>A0ACB8AA78</accession>